<dbReference type="SUPFAM" id="SSF53850">
    <property type="entry name" value="Periplasmic binding protein-like II"/>
    <property type="match status" value="1"/>
</dbReference>
<dbReference type="PIRSF" id="PIRSF017082">
    <property type="entry name" value="YflP"/>
    <property type="match status" value="1"/>
</dbReference>
<dbReference type="Gene3D" id="3.40.190.10">
    <property type="entry name" value="Periplasmic binding protein-like II"/>
    <property type="match status" value="1"/>
</dbReference>
<dbReference type="PANTHER" id="PTHR42928">
    <property type="entry name" value="TRICARBOXYLATE-BINDING PROTEIN"/>
    <property type="match status" value="1"/>
</dbReference>
<evidence type="ECO:0008006" key="5">
    <source>
        <dbReference type="Google" id="ProtNLM"/>
    </source>
</evidence>
<protein>
    <recommendedName>
        <fullName evidence="5">Tripartite tricarboxylate transporter family receptor</fullName>
    </recommendedName>
</protein>
<dbReference type="Pfam" id="PF03401">
    <property type="entry name" value="TctC"/>
    <property type="match status" value="1"/>
</dbReference>
<evidence type="ECO:0000256" key="1">
    <source>
        <dbReference type="ARBA" id="ARBA00006987"/>
    </source>
</evidence>
<dbReference type="Gene3D" id="3.40.190.150">
    <property type="entry name" value="Bordetella uptake gene, domain 1"/>
    <property type="match status" value="1"/>
</dbReference>
<sequence length="323" mass="34801">MVKVLKQTLATLAITASFSFSAFAADMEKIHFLIPGGAGGGWDMTARGTGDALVKSHIVDKVSFQNLSGGGGGKAIAHLIETAKRQGDTLMVNSTPIVIRSLTGIFPQSFRDLTPVAATIADYGAIVAPADSKYNSWQEVVEDFKANPRKVKIAGGSARGSMDHLVVAAAFKGEGFNPKTVRYIAYDAGGKAMAALLSGETQLLSTGLGEVLEMSKSGQVKILAITAPKRLEAAPNIPTLAEYGNNTVFANWRGFFAAPGTSQEKIDEFNTALSKMYKTSEWATVRNRNGWIDNYKADQDFYHFLEDQEKQMGSLMRELGFLN</sequence>
<dbReference type="EMBL" id="CAKLDM010000002">
    <property type="protein sequence ID" value="CAH0541495.1"/>
    <property type="molecule type" value="Genomic_DNA"/>
</dbReference>
<feature type="chain" id="PRO_5046924344" description="Tripartite tricarboxylate transporter family receptor" evidence="2">
    <location>
        <begin position="25"/>
        <end position="323"/>
    </location>
</feature>
<dbReference type="Proteomes" id="UP000838748">
    <property type="component" value="Unassembled WGS sequence"/>
</dbReference>
<keyword evidence="2" id="KW-0732">Signal</keyword>
<dbReference type="RefSeq" id="WP_237363062.1">
    <property type="nucleotide sequence ID" value="NZ_CAKLDM010000002.1"/>
</dbReference>
<organism evidence="3 4">
    <name type="scientific">Vibrio marisflavi CECT 7928</name>
    <dbReference type="NCBI Taxonomy" id="634439"/>
    <lineage>
        <taxon>Bacteria</taxon>
        <taxon>Pseudomonadati</taxon>
        <taxon>Pseudomonadota</taxon>
        <taxon>Gammaproteobacteria</taxon>
        <taxon>Vibrionales</taxon>
        <taxon>Vibrionaceae</taxon>
        <taxon>Vibrio</taxon>
    </lineage>
</organism>
<comment type="similarity">
    <text evidence="1">Belongs to the UPF0065 (bug) family.</text>
</comment>
<dbReference type="CDD" id="cd07012">
    <property type="entry name" value="PBP2_Bug_TTT"/>
    <property type="match status" value="1"/>
</dbReference>
<name>A0ABN8E6Q2_9VIBR</name>
<dbReference type="InterPro" id="IPR042100">
    <property type="entry name" value="Bug_dom1"/>
</dbReference>
<evidence type="ECO:0000313" key="4">
    <source>
        <dbReference type="Proteomes" id="UP000838748"/>
    </source>
</evidence>
<proteinExistence type="inferred from homology"/>
<dbReference type="InterPro" id="IPR005064">
    <property type="entry name" value="BUG"/>
</dbReference>
<dbReference type="PANTHER" id="PTHR42928:SF3">
    <property type="entry name" value="UPF0065 PROTEIN YFLP"/>
    <property type="match status" value="1"/>
</dbReference>
<comment type="caution">
    <text evidence="3">The sequence shown here is derived from an EMBL/GenBank/DDBJ whole genome shotgun (WGS) entry which is preliminary data.</text>
</comment>
<accession>A0ABN8E6Q2</accession>
<evidence type="ECO:0000313" key="3">
    <source>
        <dbReference type="EMBL" id="CAH0541495.1"/>
    </source>
</evidence>
<keyword evidence="4" id="KW-1185">Reference proteome</keyword>
<reference evidence="3" key="1">
    <citation type="submission" date="2021-11" db="EMBL/GenBank/DDBJ databases">
        <authorList>
            <person name="Rodrigo-Torres L."/>
            <person name="Arahal R. D."/>
            <person name="Lucena T."/>
        </authorList>
    </citation>
    <scope>NUCLEOTIDE SEQUENCE</scope>
    <source>
        <strain evidence="3">CECT 7928</strain>
    </source>
</reference>
<evidence type="ECO:0000256" key="2">
    <source>
        <dbReference type="SAM" id="SignalP"/>
    </source>
</evidence>
<feature type="signal peptide" evidence="2">
    <location>
        <begin position="1"/>
        <end position="24"/>
    </location>
</feature>
<gene>
    <name evidence="3" type="ORF">VMF7928_03594</name>
</gene>